<comment type="caution">
    <text evidence="10">The sequence shown here is derived from an EMBL/GenBank/DDBJ whole genome shotgun (WGS) entry which is preliminary data.</text>
</comment>
<reference evidence="10" key="1">
    <citation type="journal article" date="2021" name="Open Biol.">
        <title>Shared evolutionary footprints suggest mitochondrial oxidative damage underlies multiple complex I losses in fungi.</title>
        <authorList>
            <person name="Schikora-Tamarit M.A."/>
            <person name="Marcet-Houben M."/>
            <person name="Nosek J."/>
            <person name="Gabaldon T."/>
        </authorList>
    </citation>
    <scope>NUCLEOTIDE SEQUENCE</scope>
    <source>
        <strain evidence="10">CBS6341</strain>
    </source>
</reference>
<dbReference type="AlphaFoldDB" id="A0A9P8PYK6"/>
<keyword evidence="6 9" id="KW-1133">Transmembrane helix</keyword>
<keyword evidence="5" id="KW-0571">Peptide transport</keyword>
<feature type="transmembrane region" description="Helical" evidence="9">
    <location>
        <begin position="266"/>
        <end position="287"/>
    </location>
</feature>
<feature type="transmembrane region" description="Helical" evidence="9">
    <location>
        <begin position="120"/>
        <end position="143"/>
    </location>
</feature>
<feature type="transmembrane region" description="Helical" evidence="9">
    <location>
        <begin position="182"/>
        <end position="200"/>
    </location>
</feature>
<feature type="transmembrane region" description="Helical" evidence="9">
    <location>
        <begin position="411"/>
        <end position="431"/>
    </location>
</feature>
<dbReference type="GO" id="GO:0005886">
    <property type="term" value="C:plasma membrane"/>
    <property type="evidence" value="ECO:0007669"/>
    <property type="project" value="UniProtKB-ARBA"/>
</dbReference>
<evidence type="ECO:0000256" key="5">
    <source>
        <dbReference type="ARBA" id="ARBA00022856"/>
    </source>
</evidence>
<evidence type="ECO:0000256" key="2">
    <source>
        <dbReference type="ARBA" id="ARBA00005982"/>
    </source>
</evidence>
<dbReference type="Gene3D" id="1.20.1250.20">
    <property type="entry name" value="MFS general substrate transporter like domains"/>
    <property type="match status" value="1"/>
</dbReference>
<feature type="transmembrane region" description="Helical" evidence="9">
    <location>
        <begin position="554"/>
        <end position="575"/>
    </location>
</feature>
<comment type="subcellular location">
    <subcellularLocation>
        <location evidence="1">Membrane</location>
        <topology evidence="1">Multi-pass membrane protein</topology>
    </subcellularLocation>
</comment>
<keyword evidence="4 9" id="KW-0812">Transmembrane</keyword>
<dbReference type="InterPro" id="IPR036259">
    <property type="entry name" value="MFS_trans_sf"/>
</dbReference>
<organism evidence="10 11">
    <name type="scientific">Wickerhamomyces mucosus</name>
    <dbReference type="NCBI Taxonomy" id="1378264"/>
    <lineage>
        <taxon>Eukaryota</taxon>
        <taxon>Fungi</taxon>
        <taxon>Dikarya</taxon>
        <taxon>Ascomycota</taxon>
        <taxon>Saccharomycotina</taxon>
        <taxon>Saccharomycetes</taxon>
        <taxon>Phaffomycetales</taxon>
        <taxon>Wickerhamomycetaceae</taxon>
        <taxon>Wickerhamomyces</taxon>
    </lineage>
</organism>
<gene>
    <name evidence="10" type="ORF">WICMUC_000721</name>
</gene>
<feature type="transmembrane region" description="Helical" evidence="9">
    <location>
        <begin position="526"/>
        <end position="548"/>
    </location>
</feature>
<keyword evidence="5" id="KW-0653">Protein transport</keyword>
<keyword evidence="11" id="KW-1185">Reference proteome</keyword>
<protein>
    <recommendedName>
        <fullName evidence="12">Peptide transporter PTR2</fullName>
    </recommendedName>
</protein>
<feature type="transmembrane region" description="Helical" evidence="9">
    <location>
        <begin position="241"/>
        <end position="260"/>
    </location>
</feature>
<keyword evidence="7 9" id="KW-0472">Membrane</keyword>
<evidence type="ECO:0000256" key="7">
    <source>
        <dbReference type="ARBA" id="ARBA00023136"/>
    </source>
</evidence>
<feature type="coiled-coil region" evidence="8">
    <location>
        <begin position="580"/>
        <end position="607"/>
    </location>
</feature>
<evidence type="ECO:0000256" key="8">
    <source>
        <dbReference type="SAM" id="Coils"/>
    </source>
</evidence>
<dbReference type="FunFam" id="1.20.1250.20:FF:000085">
    <property type="entry name" value="MFS peptide transporter Ptr2"/>
    <property type="match status" value="1"/>
</dbReference>
<reference evidence="10" key="2">
    <citation type="submission" date="2021-01" db="EMBL/GenBank/DDBJ databases">
        <authorList>
            <person name="Schikora-Tamarit M.A."/>
        </authorList>
    </citation>
    <scope>NUCLEOTIDE SEQUENCE</scope>
    <source>
        <strain evidence="10">CBS6341</strain>
    </source>
</reference>
<keyword evidence="3" id="KW-0813">Transport</keyword>
<evidence type="ECO:0000256" key="3">
    <source>
        <dbReference type="ARBA" id="ARBA00022448"/>
    </source>
</evidence>
<evidence type="ECO:0000256" key="6">
    <source>
        <dbReference type="ARBA" id="ARBA00022989"/>
    </source>
</evidence>
<dbReference type="SUPFAM" id="SSF103473">
    <property type="entry name" value="MFS general substrate transporter"/>
    <property type="match status" value="1"/>
</dbReference>
<dbReference type="Pfam" id="PF00854">
    <property type="entry name" value="PTR2"/>
    <property type="match status" value="1"/>
</dbReference>
<comment type="similarity">
    <text evidence="2">Belongs to the major facilitator superfamily. Proton-dependent oligopeptide transporter (POT/PTR) (TC 2.A.17) family.</text>
</comment>
<feature type="transmembrane region" description="Helical" evidence="9">
    <location>
        <begin position="494"/>
        <end position="514"/>
    </location>
</feature>
<dbReference type="InterPro" id="IPR000109">
    <property type="entry name" value="POT_fam"/>
</dbReference>
<dbReference type="EMBL" id="JAEUBF010000206">
    <property type="protein sequence ID" value="KAH3679977.1"/>
    <property type="molecule type" value="Genomic_DNA"/>
</dbReference>
<evidence type="ECO:0000256" key="4">
    <source>
        <dbReference type="ARBA" id="ARBA00022692"/>
    </source>
</evidence>
<evidence type="ECO:0000256" key="1">
    <source>
        <dbReference type="ARBA" id="ARBA00004141"/>
    </source>
</evidence>
<dbReference type="Proteomes" id="UP000769528">
    <property type="component" value="Unassembled WGS sequence"/>
</dbReference>
<keyword evidence="8" id="KW-0175">Coiled coil</keyword>
<evidence type="ECO:0000313" key="11">
    <source>
        <dbReference type="Proteomes" id="UP000769528"/>
    </source>
</evidence>
<proteinExistence type="inferred from homology"/>
<name>A0A9P8PYK6_9ASCO</name>
<evidence type="ECO:0000256" key="9">
    <source>
        <dbReference type="SAM" id="Phobius"/>
    </source>
</evidence>
<dbReference type="OrthoDB" id="8904098at2759"/>
<dbReference type="GO" id="GO:0071916">
    <property type="term" value="F:dipeptide transmembrane transporter activity"/>
    <property type="evidence" value="ECO:0007669"/>
    <property type="project" value="UniProtKB-ARBA"/>
</dbReference>
<accession>A0A9P8PYK6</accession>
<evidence type="ECO:0000313" key="10">
    <source>
        <dbReference type="EMBL" id="KAH3679977.1"/>
    </source>
</evidence>
<evidence type="ECO:0008006" key="12">
    <source>
        <dbReference type="Google" id="ProtNLM"/>
    </source>
</evidence>
<sequence>MGLKEKLNFTIQHDSDIETISLNEDDKIAKKIAEVDEYNEKYPEPTAEEYAKLKKVIGHAPYLSYLICFVELAERASYYGVTGLLGNFIQLSLPKGGNGTGAAPKGTQENAGALGLGLQAASAITLLLSFLAYLAPLLGGYLADKKWGRLKTIWLGVYFGAVAHILLFIAGLPTVLKHGHSALAPTIIGILLLSLGTGFIKPNLLPLLYEQYPHKRDYVKTLKDGSKVIVSQIASYERMTLFFYWSINVGAFFSLATSYSAKDVGYWLAFLLPGIVYIFMIPVLLLLRPKLNKAKASGYSILEESFKVIFYLFKSGWISRYRKGTFWDYAKPSTIEQGNPEELKRTNKKGVKKISWTDQFADDVKVTIQSSQLFLFFPIYFINDGGIGSIQNSQSNAMTTNGVPNDLISNFNPITIIVFIPILNYIIYPIFRKLKINFRPVYRIFTGFILAALSSVAGAIIQWYVYRTSPCGYYASDCDIGDGVSPISVWVETVLYVLGAMSECLAVTAAYEIAYARAPEHMKGVVMALFLFTYSLAAAISEACTGALIDPYLIWPFVATAVVGVVAAFAFLWLYRDLHIVMENERLAKIERESQQLTEQLDHLNANNNDGKLFDEAAVKSIISYDAPNEAVTALEAAETFNIINK</sequence>
<feature type="transmembrane region" description="Helical" evidence="9">
    <location>
        <begin position="155"/>
        <end position="176"/>
    </location>
</feature>
<dbReference type="PANTHER" id="PTHR11654">
    <property type="entry name" value="OLIGOPEPTIDE TRANSPORTER-RELATED"/>
    <property type="match status" value="1"/>
</dbReference>
<feature type="transmembrane region" description="Helical" evidence="9">
    <location>
        <begin position="373"/>
        <end position="391"/>
    </location>
</feature>
<feature type="transmembrane region" description="Helical" evidence="9">
    <location>
        <begin position="443"/>
        <end position="465"/>
    </location>
</feature>